<reference evidence="2 3" key="1">
    <citation type="submission" date="2024-08" db="EMBL/GenBank/DDBJ databases">
        <title>Genome mining of Saccharopolyspora cebuensis PGLac3 from Nigerian medicinal plant.</title>
        <authorList>
            <person name="Ezeobiora C.E."/>
            <person name="Igbokwe N.H."/>
            <person name="Amin D.H."/>
            <person name="Mendie U.E."/>
        </authorList>
    </citation>
    <scope>NUCLEOTIDE SEQUENCE [LARGE SCALE GENOMIC DNA]</scope>
    <source>
        <strain evidence="2 3">PGLac3</strain>
    </source>
</reference>
<keyword evidence="2" id="KW-0489">Methyltransferase</keyword>
<name>A0ABV4CEH9_9PSEU</name>
<feature type="region of interest" description="Disordered" evidence="1">
    <location>
        <begin position="1"/>
        <end position="32"/>
    </location>
</feature>
<dbReference type="GO" id="GO:0008168">
    <property type="term" value="F:methyltransferase activity"/>
    <property type="evidence" value="ECO:0007669"/>
    <property type="project" value="UniProtKB-KW"/>
</dbReference>
<keyword evidence="2" id="KW-0808">Transferase</keyword>
<protein>
    <submittedName>
        <fullName evidence="2">SAM-dependent methyltransferase</fullName>
    </submittedName>
</protein>
<evidence type="ECO:0000313" key="2">
    <source>
        <dbReference type="EMBL" id="MEY8039179.1"/>
    </source>
</evidence>
<keyword evidence="3" id="KW-1185">Reference proteome</keyword>
<organism evidence="2 3">
    <name type="scientific">Saccharopolyspora cebuensis</name>
    <dbReference type="NCBI Taxonomy" id="418759"/>
    <lineage>
        <taxon>Bacteria</taxon>
        <taxon>Bacillati</taxon>
        <taxon>Actinomycetota</taxon>
        <taxon>Actinomycetes</taxon>
        <taxon>Pseudonocardiales</taxon>
        <taxon>Pseudonocardiaceae</taxon>
        <taxon>Saccharopolyspora</taxon>
    </lineage>
</organism>
<dbReference type="InterPro" id="IPR029063">
    <property type="entry name" value="SAM-dependent_MTases_sf"/>
</dbReference>
<feature type="region of interest" description="Disordered" evidence="1">
    <location>
        <begin position="150"/>
        <end position="176"/>
    </location>
</feature>
<dbReference type="GO" id="GO:0032259">
    <property type="term" value="P:methylation"/>
    <property type="evidence" value="ECO:0007669"/>
    <property type="project" value="UniProtKB-KW"/>
</dbReference>
<evidence type="ECO:0000313" key="3">
    <source>
        <dbReference type="Proteomes" id="UP001564626"/>
    </source>
</evidence>
<dbReference type="Gene3D" id="3.40.50.150">
    <property type="entry name" value="Vaccinia Virus protein VP39"/>
    <property type="match status" value="1"/>
</dbReference>
<feature type="compositionally biased region" description="Basic and acidic residues" evidence="1">
    <location>
        <begin position="1"/>
        <end position="11"/>
    </location>
</feature>
<comment type="caution">
    <text evidence="2">The sequence shown here is derived from an EMBL/GenBank/DDBJ whole genome shotgun (WGS) entry which is preliminary data.</text>
</comment>
<accession>A0ABV4CEH9</accession>
<dbReference type="RefSeq" id="WP_345364666.1">
    <property type="nucleotide sequence ID" value="NZ_BAABII010000012.1"/>
</dbReference>
<dbReference type="EMBL" id="JBGEHV010000009">
    <property type="protein sequence ID" value="MEY8039179.1"/>
    <property type="molecule type" value="Genomic_DNA"/>
</dbReference>
<gene>
    <name evidence="2" type="ORF">AB8O55_07195</name>
</gene>
<evidence type="ECO:0000256" key="1">
    <source>
        <dbReference type="SAM" id="MobiDB-lite"/>
    </source>
</evidence>
<proteinExistence type="predicted"/>
<sequence>MGETDSRDRRAPLHRSRGPLGRTAQRSRGRADAVVEEQVVRLAGLTGADEVLVLGPGAALRPAADRARRATADPAEAPFDVVLSTHDAHRWPDRPAALADLLALLRPDGELLLSAPEESLPGSRPGLDADLRACGFVEVQSWLWQPPGAGLQVQARARRPQDAESRPQAPQEHPTR</sequence>
<dbReference type="SUPFAM" id="SSF53335">
    <property type="entry name" value="S-adenosyl-L-methionine-dependent methyltransferases"/>
    <property type="match status" value="1"/>
</dbReference>
<dbReference type="Proteomes" id="UP001564626">
    <property type="component" value="Unassembled WGS sequence"/>
</dbReference>